<dbReference type="Pfam" id="PF01683">
    <property type="entry name" value="EB"/>
    <property type="match status" value="1"/>
</dbReference>
<dbReference type="Proteomes" id="UP000046392">
    <property type="component" value="Unplaced"/>
</dbReference>
<dbReference type="InterPro" id="IPR006149">
    <property type="entry name" value="EB_dom"/>
</dbReference>
<feature type="chain" id="PRO_5005894635" evidence="1">
    <location>
        <begin position="30"/>
        <end position="1684"/>
    </location>
</feature>
<name>A0A0N5BP20_STREA</name>
<dbReference type="InterPro" id="IPR006150">
    <property type="entry name" value="Cys_repeat_1"/>
</dbReference>
<dbReference type="Gene3D" id="4.10.410.10">
    <property type="entry name" value="Pancreatic trypsin inhibitor Kunitz domain"/>
    <property type="match status" value="4"/>
</dbReference>
<evidence type="ECO:0000259" key="2">
    <source>
        <dbReference type="PROSITE" id="PS50279"/>
    </source>
</evidence>
<dbReference type="PANTHER" id="PTHR46339">
    <property type="entry name" value="PROTEIN CBG15282-RELATED"/>
    <property type="match status" value="1"/>
</dbReference>
<dbReference type="SUPFAM" id="SSF57362">
    <property type="entry name" value="BPTI-like"/>
    <property type="match status" value="5"/>
</dbReference>
<feature type="domain" description="BPTI/Kunitz inhibitor" evidence="2">
    <location>
        <begin position="370"/>
        <end position="427"/>
    </location>
</feature>
<feature type="domain" description="BPTI/Kunitz inhibitor" evidence="2">
    <location>
        <begin position="254"/>
        <end position="305"/>
    </location>
</feature>
<dbReference type="InterPro" id="IPR002223">
    <property type="entry name" value="Kunitz_BPTI"/>
</dbReference>
<keyword evidence="3" id="KW-1185">Reference proteome</keyword>
<evidence type="ECO:0000313" key="4">
    <source>
        <dbReference type="WBParaSite" id="SPAL_0000764800.1"/>
    </source>
</evidence>
<dbReference type="STRING" id="174720.A0A0N5BP20"/>
<dbReference type="CDD" id="cd00109">
    <property type="entry name" value="Kunitz-type"/>
    <property type="match status" value="3"/>
</dbReference>
<dbReference type="PROSITE" id="PS00280">
    <property type="entry name" value="BPTI_KUNITZ_1"/>
    <property type="match status" value="2"/>
</dbReference>
<keyword evidence="1" id="KW-0732">Signal</keyword>
<organism evidence="3 4">
    <name type="scientific">Strongyloides papillosus</name>
    <name type="common">Intestinal threadworm</name>
    <dbReference type="NCBI Taxonomy" id="174720"/>
    <lineage>
        <taxon>Eukaryota</taxon>
        <taxon>Metazoa</taxon>
        <taxon>Ecdysozoa</taxon>
        <taxon>Nematoda</taxon>
        <taxon>Chromadorea</taxon>
        <taxon>Rhabditida</taxon>
        <taxon>Tylenchina</taxon>
        <taxon>Panagrolaimomorpha</taxon>
        <taxon>Strongyloidoidea</taxon>
        <taxon>Strongyloididae</taxon>
        <taxon>Strongyloides</taxon>
    </lineage>
</organism>
<feature type="signal peptide" evidence="1">
    <location>
        <begin position="1"/>
        <end position="29"/>
    </location>
</feature>
<sequence>MLVMWFRRTSINHIFNFFIFFILLQNIQCILNFGIEGDKCNTNDISSYSIPNQPHHFIFCNPLTGRYTKDQCAIEDGIRLIFSPKHHKCIHPSSIEKKLLPSHNILMNPMITLSKCNLQHHCPSDKWYCTSNGYCHCKRNYIQIESQCWEKIPLNSDKKCFFDKQCSSVWPTAKCINNKCACSSPQVIVETKHGLICTIPGECPLGFKPKKIKDNSNCSYKGGCSDKTYLGHLYDCIVSDNINPICCPNKVLTCMQPVMTGNGHGKYLRYYFNSELGLCMSFVYKGGDLVNSNVFYTKSDCESYCQNSCPRGYEEMTSDGIVKLCNDDSECSSKYSCHKTEVNDYGICCPSIEYICSAYGGREYSNIGYRTEEYDSGGIPTYESTTFYPAFRYYYSPNEKKCKSFLYQGEGGNLNQFMTIDHCQRFCSPLICNGEYALTQNNKIVTCNSDVPCKHGYSCKNKICCPSKKKICKNSNYEVLLEVKKNYGSNFPVQCLNDDDCPFGYACHTSNNIGKNNNYGYCCREIVTNNTKTINAIPNTKIIDTIERKKFLKLPLSTTKKPYITTLNTITTKTDYPTLIPPTIKNDKKIVTVTSPKFENILCPANRIPLLDENGKAVLCSIEDDLNSIKTHQSCGGSKMHSCAFRNVNSDIGLCCTNINYENHRCPNGMRPYIPFSMVEETNENSLKPYRCSPLVENYCSTIKNNTKDGVNHQPVCIFDEIYGNYHCCEPFDTVPQIVTEIPHTTKKGYSFNNWQKKEIFDKIHKIGIPVTDKNIIPKKDNETLEILTTSEEIKSTTIKNEFEESEENGCKIMERPFLDILKKNEILLCNPEVINTCPPGFKCYKSTTKNRYQCCGVSSTCPENSGSLISPVTNSPVICNKTSGCPVNYFCYQQNEKSLDNGICCSEDPIISLCDHGMGLKNKDGKGIMCKDGNCPRGYHCQERFNISICCPTPEHICTLPLTKGIPCEIAPPNQQYYFNFETKSCKKFTFTGCSGNDNRFESKKLCMNQCNTASICPLGFPLIDLSGEIKKCSDVNPCLSGYNCIKTLEGNYCCPREDMTCSLPVDHGENCDGSRDHDNIENEPILMWYYNIVEMSCLPFEYRGCGGNFNRFISQEHCINSCFVNLCPGGLPQLENGHLLRCNDNIKCENGHLLRCNDNIKCGNNYLCINSSFGNVGENSVCCPRPEDLCLYKEEANENTIIPQHRYKFDETIDECSDVIVNTTLGLQNTFISKKKCSNFCISDNEMCPKDGKPYRHPTTYLPISCNKNQNTCPTGYTCYLGRKNDSNDNIGFCCSSTPLCPNNKNPLSKDGIKNYITSTVVECSNDGNLDDCPSNYLCLQLTNGQYGCCENNELYEPCTYPSRPLIQSNLNGDVTVTCNEKYGQNSCPFGYVCRNNPYFDENFCCSDITQIDIYKNNKFSKENVGEKYGKPFFEPKIMGKSNKFQVLTNGIFSFSPDMLEGKVDDKYIKNSLIGKCKDGSNPLIEDQEVRICNPYIFLSCPLQYHCEYNDEMGRYQCCEKLIPNIDSVNLFNNMLNTDELSYCPLGMKLITKNDNNEPLLCTVTPHDTCPQNSKCVYSNYYWQNVCCNFVDVPSFNTPEEFEKQAKMFLLKTFQPGEVGCQRDTQCQSIYSDAKCYDWICYCPKDQYIYENTCVNECPGGYENRDGFCAKIYSSTSSSPSK</sequence>
<protein>
    <submittedName>
        <fullName evidence="4">BPTI/Kunitz inhibitor domain-containing protein</fullName>
    </submittedName>
</protein>
<evidence type="ECO:0000256" key="1">
    <source>
        <dbReference type="SAM" id="SignalP"/>
    </source>
</evidence>
<dbReference type="Pfam" id="PF00014">
    <property type="entry name" value="Kunitz_BPTI"/>
    <property type="match status" value="4"/>
</dbReference>
<dbReference type="WBParaSite" id="SPAL_0000764800.1">
    <property type="protein sequence ID" value="SPAL_0000764800.1"/>
    <property type="gene ID" value="SPAL_0000764800"/>
</dbReference>
<dbReference type="SMART" id="SM00289">
    <property type="entry name" value="WR1"/>
    <property type="match status" value="14"/>
</dbReference>
<dbReference type="PROSITE" id="PS50279">
    <property type="entry name" value="BPTI_KUNITZ_2"/>
    <property type="match status" value="4"/>
</dbReference>
<feature type="domain" description="BPTI/Kunitz inhibitor" evidence="2">
    <location>
        <begin position="1063"/>
        <end position="1124"/>
    </location>
</feature>
<dbReference type="InterPro" id="IPR036880">
    <property type="entry name" value="Kunitz_BPTI_sf"/>
</dbReference>
<accession>A0A0N5BP20</accession>
<dbReference type="GO" id="GO:0004867">
    <property type="term" value="F:serine-type endopeptidase inhibitor activity"/>
    <property type="evidence" value="ECO:0007669"/>
    <property type="project" value="InterPro"/>
</dbReference>
<feature type="domain" description="BPTI/Kunitz inhibitor" evidence="2">
    <location>
        <begin position="959"/>
        <end position="1012"/>
    </location>
</feature>
<reference evidence="4" key="1">
    <citation type="submission" date="2017-02" db="UniProtKB">
        <authorList>
            <consortium name="WormBaseParasite"/>
        </authorList>
    </citation>
    <scope>IDENTIFICATION</scope>
</reference>
<evidence type="ECO:0000313" key="3">
    <source>
        <dbReference type="Proteomes" id="UP000046392"/>
    </source>
</evidence>
<dbReference type="InterPro" id="IPR053014">
    <property type="entry name" value="Cuticle_assoc_divergent"/>
</dbReference>
<dbReference type="InterPro" id="IPR020901">
    <property type="entry name" value="Prtase_inh_Kunz-CS"/>
</dbReference>
<proteinExistence type="predicted"/>
<dbReference type="Pfam" id="PF14625">
    <property type="entry name" value="Lustrin_cystein"/>
    <property type="match status" value="11"/>
</dbReference>
<dbReference type="InterPro" id="IPR028150">
    <property type="entry name" value="Lustrin_cystein"/>
</dbReference>
<dbReference type="SMART" id="SM00131">
    <property type="entry name" value="KU"/>
    <property type="match status" value="4"/>
</dbReference>